<gene>
    <name evidence="7" type="ORF">HJ536_18480</name>
</gene>
<reference evidence="7 8" key="1">
    <citation type="submission" date="2020-04" db="EMBL/GenBank/DDBJ databases">
        <title>Donghicola sp., a member of the Rhodobacteraceae family isolated from mangrove forest in Thailand.</title>
        <authorList>
            <person name="Charoenyingcharoen P."/>
            <person name="Yukphan P."/>
        </authorList>
    </citation>
    <scope>NUCLEOTIDE SEQUENCE [LARGE SCALE GENOMIC DNA]</scope>
    <source>
        <strain evidence="7 8">B5-SW-15</strain>
    </source>
</reference>
<feature type="transmembrane region" description="Helical" evidence="5">
    <location>
        <begin position="78"/>
        <end position="99"/>
    </location>
</feature>
<sequence>MGWLEFALAMGVFLASHRLPPMLGVKDALVARLGLRGYMVVFSVVSLGLLWWVIAAAGRAPYVELWEQTRAARWGVNVVMPLAGLLTVLGVGAVNPFAFEGRSAGFDPERPGIAGVTRQPLLWALLLWSGAHLWANGDVAHVVLFGVFAVFSLAGMAIVERRRRKVLGEAGWQALTRHTSLVPFGALPDVRFGPLPWARIVGALVGWAVLWQLHGPVIGVVPVP</sequence>
<evidence type="ECO:0000256" key="1">
    <source>
        <dbReference type="ARBA" id="ARBA00004141"/>
    </source>
</evidence>
<keyword evidence="2 5" id="KW-0812">Transmembrane</keyword>
<evidence type="ECO:0000259" key="6">
    <source>
        <dbReference type="Pfam" id="PF07298"/>
    </source>
</evidence>
<evidence type="ECO:0000313" key="7">
    <source>
        <dbReference type="EMBL" id="NVO25349.1"/>
    </source>
</evidence>
<organism evidence="7 8">
    <name type="scientific">Donghicola mangrovi</name>
    <dbReference type="NCBI Taxonomy" id="2729614"/>
    <lineage>
        <taxon>Bacteria</taxon>
        <taxon>Pseudomonadati</taxon>
        <taxon>Pseudomonadota</taxon>
        <taxon>Alphaproteobacteria</taxon>
        <taxon>Rhodobacterales</taxon>
        <taxon>Roseobacteraceae</taxon>
        <taxon>Donghicola</taxon>
    </lineage>
</organism>
<dbReference type="RefSeq" id="WP_177158890.1">
    <property type="nucleotide sequence ID" value="NZ_JABCJE010000014.1"/>
</dbReference>
<evidence type="ECO:0000256" key="3">
    <source>
        <dbReference type="ARBA" id="ARBA00022989"/>
    </source>
</evidence>
<dbReference type="GO" id="GO:0016020">
    <property type="term" value="C:membrane"/>
    <property type="evidence" value="ECO:0007669"/>
    <property type="project" value="UniProtKB-SubCell"/>
</dbReference>
<evidence type="ECO:0000313" key="8">
    <source>
        <dbReference type="Proteomes" id="UP000592216"/>
    </source>
</evidence>
<comment type="subcellular location">
    <subcellularLocation>
        <location evidence="1">Membrane</location>
        <topology evidence="1">Multi-pass membrane protein</topology>
    </subcellularLocation>
</comment>
<feature type="domain" description="NnrU" evidence="6">
    <location>
        <begin position="6"/>
        <end position="222"/>
    </location>
</feature>
<dbReference type="InterPro" id="IPR009915">
    <property type="entry name" value="NnrU_dom"/>
</dbReference>
<keyword evidence="3 5" id="KW-1133">Transmembrane helix</keyword>
<accession>A0A850QH14</accession>
<dbReference type="AlphaFoldDB" id="A0A850QH14"/>
<proteinExistence type="predicted"/>
<protein>
    <submittedName>
        <fullName evidence="7">NnrU family protein</fullName>
    </submittedName>
</protein>
<keyword evidence="4 5" id="KW-0472">Membrane</keyword>
<dbReference type="Proteomes" id="UP000592216">
    <property type="component" value="Unassembled WGS sequence"/>
</dbReference>
<dbReference type="Pfam" id="PF07298">
    <property type="entry name" value="NnrU"/>
    <property type="match status" value="1"/>
</dbReference>
<feature type="transmembrane region" description="Helical" evidence="5">
    <location>
        <begin position="37"/>
        <end position="58"/>
    </location>
</feature>
<comment type="caution">
    <text evidence="7">The sequence shown here is derived from an EMBL/GenBank/DDBJ whole genome shotgun (WGS) entry which is preliminary data.</text>
</comment>
<name>A0A850QH14_9RHOB</name>
<evidence type="ECO:0000256" key="2">
    <source>
        <dbReference type="ARBA" id="ARBA00022692"/>
    </source>
</evidence>
<dbReference type="EMBL" id="JABCJE010000014">
    <property type="protein sequence ID" value="NVO25349.1"/>
    <property type="molecule type" value="Genomic_DNA"/>
</dbReference>
<evidence type="ECO:0000256" key="5">
    <source>
        <dbReference type="SAM" id="Phobius"/>
    </source>
</evidence>
<evidence type="ECO:0000256" key="4">
    <source>
        <dbReference type="ARBA" id="ARBA00023136"/>
    </source>
</evidence>
<feature type="transmembrane region" description="Helical" evidence="5">
    <location>
        <begin position="141"/>
        <end position="159"/>
    </location>
</feature>